<feature type="domain" description="Methyl-accepting transducer" evidence="13">
    <location>
        <begin position="269"/>
        <end position="505"/>
    </location>
</feature>
<dbReference type="GO" id="GO:0006935">
    <property type="term" value="P:chemotaxis"/>
    <property type="evidence" value="ECO:0007669"/>
    <property type="project" value="UniProtKB-KW"/>
</dbReference>
<dbReference type="InterPro" id="IPR004089">
    <property type="entry name" value="MCPsignal_dom"/>
</dbReference>
<dbReference type="InterPro" id="IPR047347">
    <property type="entry name" value="YvaQ-like_sensor"/>
</dbReference>
<evidence type="ECO:0000256" key="4">
    <source>
        <dbReference type="ARBA" id="ARBA00022500"/>
    </source>
</evidence>
<dbReference type="PROSITE" id="PS50111">
    <property type="entry name" value="CHEMOTAXIS_TRANSDUC_2"/>
    <property type="match status" value="1"/>
</dbReference>
<dbReference type="GO" id="GO:0007165">
    <property type="term" value="P:signal transduction"/>
    <property type="evidence" value="ECO:0007669"/>
    <property type="project" value="UniProtKB-KW"/>
</dbReference>
<protein>
    <submittedName>
        <fullName evidence="15">Methyl-accepting chemotaxis protein</fullName>
    </submittedName>
</protein>
<dbReference type="CDD" id="cd19411">
    <property type="entry name" value="MCP2201-like_sensor"/>
    <property type="match status" value="1"/>
</dbReference>
<reference evidence="15" key="1">
    <citation type="submission" date="2023-08" db="EMBL/GenBank/DDBJ databases">
        <title>Increased levels of nutrients transform a symbiont into a lethal pathobiont.</title>
        <authorList>
            <person name="Lachnit T."/>
            <person name="Ulrich L."/>
            <person name="Willmer F.M."/>
            <person name="Hasenbein T."/>
            <person name="Steiner L.X."/>
            <person name="Wolters M."/>
            <person name="Herbst E.M."/>
            <person name="Deines P."/>
        </authorList>
    </citation>
    <scope>NUCLEOTIDE SEQUENCE</scope>
    <source>
        <strain evidence="15">T3</strain>
    </source>
</reference>
<evidence type="ECO:0000256" key="11">
    <source>
        <dbReference type="SAM" id="Coils"/>
    </source>
</evidence>
<dbReference type="Gene3D" id="1.10.287.950">
    <property type="entry name" value="Methyl-accepting chemotaxis protein"/>
    <property type="match status" value="1"/>
</dbReference>
<keyword evidence="11" id="KW-0175">Coiled coil</keyword>
<dbReference type="RefSeq" id="WP_350448730.1">
    <property type="nucleotide sequence ID" value="NZ_CP158373.1"/>
</dbReference>
<organism evidence="15">
    <name type="scientific">Pseudomonas solani</name>
    <dbReference type="NCBI Taxonomy" id="2731552"/>
    <lineage>
        <taxon>Bacteria</taxon>
        <taxon>Pseudomonadati</taxon>
        <taxon>Pseudomonadota</taxon>
        <taxon>Gammaproteobacteria</taxon>
        <taxon>Pseudomonadales</taxon>
        <taxon>Pseudomonadaceae</taxon>
        <taxon>Pseudomonas</taxon>
    </lineage>
</organism>
<evidence type="ECO:0000259" key="13">
    <source>
        <dbReference type="PROSITE" id="PS50111"/>
    </source>
</evidence>
<feature type="coiled-coil region" evidence="11">
    <location>
        <begin position="291"/>
        <end position="318"/>
    </location>
</feature>
<comment type="similarity">
    <text evidence="9">Belongs to the methyl-accepting chemotaxis (MCP) protein family.</text>
</comment>
<keyword evidence="4" id="KW-0145">Chemotaxis</keyword>
<keyword evidence="3" id="KW-0488">Methylation</keyword>
<dbReference type="SMART" id="SM00283">
    <property type="entry name" value="MA"/>
    <property type="match status" value="1"/>
</dbReference>
<keyword evidence="2" id="KW-1003">Cell membrane</keyword>
<keyword evidence="6 12" id="KW-1133">Transmembrane helix</keyword>
<evidence type="ECO:0000256" key="6">
    <source>
        <dbReference type="ARBA" id="ARBA00022989"/>
    </source>
</evidence>
<dbReference type="CDD" id="cd06225">
    <property type="entry name" value="HAMP"/>
    <property type="match status" value="1"/>
</dbReference>
<evidence type="ECO:0000256" key="10">
    <source>
        <dbReference type="PROSITE-ProRule" id="PRU00284"/>
    </source>
</evidence>
<keyword evidence="5 12" id="KW-0812">Transmembrane</keyword>
<accession>A0AAU7YBZ0</accession>
<sequence>MQLRNLAIGKRAGLIFSLLALLVLAMGGSNLYQTNRMDNASIEVRGTWLPGIIALSEIGTAIGNGRALTLRGIIVDERAEQLRAVSTIRGIQAALPGQFAAYESTIAQAQDRELFKRFIHTYETYRGLQEQILDAIDDDHLEEADRLVNGPLVDYANAMMSALGELIRFNSTGASEAAKRSDEASDDAFFFALVALVVILGVTVTVALVLTRSIVTPLGEAVVIAERVASGDLTRDITVIGKDEPAMLLAALRTMQGNLRATIQQIGSSSDQLASASEELHAVTEDANRGLHQQNAEIEQAATAVNQMTAAVEEVARNAVSTAAASKESDEAGRQGFIQVNDAITSIRTLAGQVTQASVRASELASQTRDISTVLDVIRGIAAQTNLLALNAAIEAARAGEAGRGFAVVADEVRSLAQRTQSSTEEIEEMIDNIQTGTQGTVEALLAGAGQAEQTLKSAANAGMALERITASITHINERNLIIASASEQQAQVAREVDRNLTNIRDLSLQTAAGANQTSASSQELSRLAIELSGMVTRFRV</sequence>
<evidence type="ECO:0000256" key="3">
    <source>
        <dbReference type="ARBA" id="ARBA00022481"/>
    </source>
</evidence>
<name>A0AAU7YBZ0_9PSED</name>
<evidence type="ECO:0000259" key="14">
    <source>
        <dbReference type="PROSITE" id="PS50885"/>
    </source>
</evidence>
<dbReference type="AlphaFoldDB" id="A0AAU7YBZ0"/>
<evidence type="ECO:0000256" key="1">
    <source>
        <dbReference type="ARBA" id="ARBA00004651"/>
    </source>
</evidence>
<evidence type="ECO:0000256" key="8">
    <source>
        <dbReference type="ARBA" id="ARBA00023224"/>
    </source>
</evidence>
<keyword evidence="7 12" id="KW-0472">Membrane</keyword>
<dbReference type="PANTHER" id="PTHR32089">
    <property type="entry name" value="METHYL-ACCEPTING CHEMOTAXIS PROTEIN MCPB"/>
    <property type="match status" value="1"/>
</dbReference>
<dbReference type="InterPro" id="IPR024478">
    <property type="entry name" value="HlyB_4HB_MCP"/>
</dbReference>
<dbReference type="GO" id="GO:0005886">
    <property type="term" value="C:plasma membrane"/>
    <property type="evidence" value="ECO:0007669"/>
    <property type="project" value="UniProtKB-SubCell"/>
</dbReference>
<dbReference type="CDD" id="cd11386">
    <property type="entry name" value="MCP_signal"/>
    <property type="match status" value="1"/>
</dbReference>
<evidence type="ECO:0000256" key="2">
    <source>
        <dbReference type="ARBA" id="ARBA00022475"/>
    </source>
</evidence>
<dbReference type="PRINTS" id="PR00260">
    <property type="entry name" value="CHEMTRNSDUCR"/>
</dbReference>
<keyword evidence="8 10" id="KW-0807">Transducer</keyword>
<dbReference type="EMBL" id="CP158373">
    <property type="protein sequence ID" value="XBY67244.1"/>
    <property type="molecule type" value="Genomic_DNA"/>
</dbReference>
<dbReference type="PROSITE" id="PS50885">
    <property type="entry name" value="HAMP"/>
    <property type="match status" value="1"/>
</dbReference>
<feature type="transmembrane region" description="Helical" evidence="12">
    <location>
        <begin position="188"/>
        <end position="210"/>
    </location>
</feature>
<evidence type="ECO:0000256" key="5">
    <source>
        <dbReference type="ARBA" id="ARBA00022692"/>
    </source>
</evidence>
<dbReference type="Pfam" id="PF00015">
    <property type="entry name" value="MCPsignal"/>
    <property type="match status" value="1"/>
</dbReference>
<dbReference type="FunFam" id="1.10.287.950:FF:000001">
    <property type="entry name" value="Methyl-accepting chemotaxis sensory transducer"/>
    <property type="match status" value="1"/>
</dbReference>
<gene>
    <name evidence="15" type="ORF">ABS648_13210</name>
</gene>
<dbReference type="Pfam" id="PF12729">
    <property type="entry name" value="4HB_MCP_1"/>
    <property type="match status" value="1"/>
</dbReference>
<proteinExistence type="inferred from homology"/>
<dbReference type="PANTHER" id="PTHR32089:SF120">
    <property type="entry name" value="METHYL-ACCEPTING CHEMOTAXIS PROTEIN TLPQ"/>
    <property type="match status" value="1"/>
</dbReference>
<comment type="subcellular location">
    <subcellularLocation>
        <location evidence="1">Cell membrane</location>
        <topology evidence="1">Multi-pass membrane protein</topology>
    </subcellularLocation>
</comment>
<evidence type="ECO:0000256" key="12">
    <source>
        <dbReference type="SAM" id="Phobius"/>
    </source>
</evidence>
<dbReference type="InterPro" id="IPR004090">
    <property type="entry name" value="Chemotax_Me-accpt_rcpt"/>
</dbReference>
<dbReference type="GO" id="GO:0004888">
    <property type="term" value="F:transmembrane signaling receptor activity"/>
    <property type="evidence" value="ECO:0007669"/>
    <property type="project" value="InterPro"/>
</dbReference>
<dbReference type="SMART" id="SM00304">
    <property type="entry name" value="HAMP"/>
    <property type="match status" value="1"/>
</dbReference>
<dbReference type="Pfam" id="PF00672">
    <property type="entry name" value="HAMP"/>
    <property type="match status" value="1"/>
</dbReference>
<dbReference type="InterPro" id="IPR003660">
    <property type="entry name" value="HAMP_dom"/>
</dbReference>
<evidence type="ECO:0000256" key="9">
    <source>
        <dbReference type="ARBA" id="ARBA00029447"/>
    </source>
</evidence>
<dbReference type="SUPFAM" id="SSF58104">
    <property type="entry name" value="Methyl-accepting chemotaxis protein (MCP) signaling domain"/>
    <property type="match status" value="1"/>
</dbReference>
<feature type="domain" description="HAMP" evidence="14">
    <location>
        <begin position="212"/>
        <end position="264"/>
    </location>
</feature>
<evidence type="ECO:0000256" key="7">
    <source>
        <dbReference type="ARBA" id="ARBA00023136"/>
    </source>
</evidence>
<evidence type="ECO:0000313" key="15">
    <source>
        <dbReference type="EMBL" id="XBY67244.1"/>
    </source>
</evidence>